<name>A0A6A6SV26_9PLEO</name>
<feature type="active site" description="Acyl-ester intermediate" evidence="3">
    <location>
        <position position="229"/>
    </location>
</feature>
<dbReference type="Gene3D" id="3.90.1300.10">
    <property type="entry name" value="Amidase signature (AS) domain"/>
    <property type="match status" value="1"/>
</dbReference>
<protein>
    <submittedName>
        <fullName evidence="5">Amidase</fullName>
    </submittedName>
</protein>
<accession>A0A6A6SV26</accession>
<organism evidence="5 6">
    <name type="scientific">Lophiostoma macrostomum CBS 122681</name>
    <dbReference type="NCBI Taxonomy" id="1314788"/>
    <lineage>
        <taxon>Eukaryota</taxon>
        <taxon>Fungi</taxon>
        <taxon>Dikarya</taxon>
        <taxon>Ascomycota</taxon>
        <taxon>Pezizomycotina</taxon>
        <taxon>Dothideomycetes</taxon>
        <taxon>Pleosporomycetidae</taxon>
        <taxon>Pleosporales</taxon>
        <taxon>Lophiostomataceae</taxon>
        <taxon>Lophiostoma</taxon>
    </lineage>
</organism>
<feature type="active site" description="Charge relay system" evidence="3">
    <location>
        <position position="205"/>
    </location>
</feature>
<comment type="similarity">
    <text evidence="1">Belongs to the amidase family.</text>
</comment>
<dbReference type="PANTHER" id="PTHR46072:SF7">
    <property type="entry name" value="AMIDASE"/>
    <property type="match status" value="1"/>
</dbReference>
<dbReference type="Pfam" id="PF01425">
    <property type="entry name" value="Amidase"/>
    <property type="match status" value="1"/>
</dbReference>
<gene>
    <name evidence="5" type="ORF">K491DRAFT_707553</name>
</gene>
<sequence>MATWEAKGAAKRQALLEAIPAQWRLPHIPSPKEQPNVTGDYIRQFLTPEEISATEPSAEEILVNTMSGKWKATTVVKAFSHRAALAHQLTNCLHEIFFDDGIKQAEELDAYLAKHGKPKGPLHGLPVSLKDSLNVKGYDTTTGIVGLIGRPAEQDSELIKHLRSLGAVLYCKTSVPQASFAAETENHIIGYTLLAQNRLLSSGGSSGGEGPLLALRGSVVGIGSDIGGSIRHPAALNGLYGLKPSFRRLPIRGVTRVMEGQDQVPFSLGPLSSSASGLTLIVKSVLQQQPWLTDPRVVEIPWRDNIYQDYLNATKGGKQLTFGVMRDDRFVRPQPPVNRGVDILVKKIQGLGHKVIEWNPPSHSEAMKLSLATWAFDGSADVFSQLGLSGEPIVPSVADIFGNEPRKPYTAEQIAETNISIWKYREKYADYWNSNPVDAVIAPTYPHAGIIPGKLRYGYTFYGNILDYSVGVIPVTTADKSVDVKVQSYEALNERDNLVSTEYDPELQHGAPIGISIYGRRFEDEKILGILEALGSSNVGTTAPSGPPSHL</sequence>
<feature type="active site" description="Charge relay system" evidence="3">
    <location>
        <position position="130"/>
    </location>
</feature>
<dbReference type="GO" id="GO:0016787">
    <property type="term" value="F:hydrolase activity"/>
    <property type="evidence" value="ECO:0007669"/>
    <property type="project" value="UniProtKB-KW"/>
</dbReference>
<dbReference type="PIRSF" id="PIRSF001221">
    <property type="entry name" value="Amidase_fungi"/>
    <property type="match status" value="1"/>
</dbReference>
<evidence type="ECO:0000256" key="3">
    <source>
        <dbReference type="PIRSR" id="PIRSR001221-1"/>
    </source>
</evidence>
<evidence type="ECO:0000256" key="2">
    <source>
        <dbReference type="ARBA" id="ARBA00022801"/>
    </source>
</evidence>
<feature type="domain" description="Amidase" evidence="4">
    <location>
        <begin position="75"/>
        <end position="528"/>
    </location>
</feature>
<dbReference type="Proteomes" id="UP000799324">
    <property type="component" value="Unassembled WGS sequence"/>
</dbReference>
<keyword evidence="2" id="KW-0378">Hydrolase</keyword>
<evidence type="ECO:0000259" key="4">
    <source>
        <dbReference type="Pfam" id="PF01425"/>
    </source>
</evidence>
<evidence type="ECO:0000313" key="5">
    <source>
        <dbReference type="EMBL" id="KAF2650453.1"/>
    </source>
</evidence>
<dbReference type="AlphaFoldDB" id="A0A6A6SV26"/>
<dbReference type="InterPro" id="IPR023631">
    <property type="entry name" value="Amidase_dom"/>
</dbReference>
<proteinExistence type="inferred from homology"/>
<dbReference type="EMBL" id="MU004454">
    <property type="protein sequence ID" value="KAF2650453.1"/>
    <property type="molecule type" value="Genomic_DNA"/>
</dbReference>
<dbReference type="InterPro" id="IPR036928">
    <property type="entry name" value="AS_sf"/>
</dbReference>
<reference evidence="5" key="1">
    <citation type="journal article" date="2020" name="Stud. Mycol.">
        <title>101 Dothideomycetes genomes: a test case for predicting lifestyles and emergence of pathogens.</title>
        <authorList>
            <person name="Haridas S."/>
            <person name="Albert R."/>
            <person name="Binder M."/>
            <person name="Bloem J."/>
            <person name="Labutti K."/>
            <person name="Salamov A."/>
            <person name="Andreopoulos B."/>
            <person name="Baker S."/>
            <person name="Barry K."/>
            <person name="Bills G."/>
            <person name="Bluhm B."/>
            <person name="Cannon C."/>
            <person name="Castanera R."/>
            <person name="Culley D."/>
            <person name="Daum C."/>
            <person name="Ezra D."/>
            <person name="Gonzalez J."/>
            <person name="Henrissat B."/>
            <person name="Kuo A."/>
            <person name="Liang C."/>
            <person name="Lipzen A."/>
            <person name="Lutzoni F."/>
            <person name="Magnuson J."/>
            <person name="Mondo S."/>
            <person name="Nolan M."/>
            <person name="Ohm R."/>
            <person name="Pangilinan J."/>
            <person name="Park H.-J."/>
            <person name="Ramirez L."/>
            <person name="Alfaro M."/>
            <person name="Sun H."/>
            <person name="Tritt A."/>
            <person name="Yoshinaga Y."/>
            <person name="Zwiers L.-H."/>
            <person name="Turgeon B."/>
            <person name="Goodwin S."/>
            <person name="Spatafora J."/>
            <person name="Crous P."/>
            <person name="Grigoriev I."/>
        </authorList>
    </citation>
    <scope>NUCLEOTIDE SEQUENCE</scope>
    <source>
        <strain evidence="5">CBS 122681</strain>
    </source>
</reference>
<dbReference type="PANTHER" id="PTHR46072">
    <property type="entry name" value="AMIDASE-RELATED-RELATED"/>
    <property type="match status" value="1"/>
</dbReference>
<dbReference type="OrthoDB" id="6428749at2759"/>
<dbReference type="SUPFAM" id="SSF75304">
    <property type="entry name" value="Amidase signature (AS) enzymes"/>
    <property type="match status" value="1"/>
</dbReference>
<evidence type="ECO:0000256" key="1">
    <source>
        <dbReference type="ARBA" id="ARBA00009199"/>
    </source>
</evidence>
<evidence type="ECO:0000313" key="6">
    <source>
        <dbReference type="Proteomes" id="UP000799324"/>
    </source>
</evidence>
<keyword evidence="6" id="KW-1185">Reference proteome</keyword>